<evidence type="ECO:0000256" key="2">
    <source>
        <dbReference type="ARBA" id="ARBA00008314"/>
    </source>
</evidence>
<keyword evidence="6 12" id="KW-0547">Nucleotide-binding</keyword>
<dbReference type="InterPro" id="IPR000299">
    <property type="entry name" value="FERM_domain"/>
</dbReference>
<dbReference type="SMART" id="SM00015">
    <property type="entry name" value="IQ"/>
    <property type="match status" value="2"/>
</dbReference>
<feature type="binding site" evidence="12">
    <location>
        <begin position="157"/>
        <end position="164"/>
    </location>
    <ligand>
        <name>ATP</name>
        <dbReference type="ChEBI" id="CHEBI:30616"/>
    </ligand>
</feature>
<dbReference type="Gene3D" id="3.40.850.10">
    <property type="entry name" value="Kinesin motor domain"/>
    <property type="match status" value="1"/>
</dbReference>
<dbReference type="PROSITE" id="PS50002">
    <property type="entry name" value="SH3"/>
    <property type="match status" value="1"/>
</dbReference>
<dbReference type="InterPro" id="IPR036106">
    <property type="entry name" value="MYSc_Myo7"/>
</dbReference>
<comment type="subcellular location">
    <subcellularLocation>
        <location evidence="1">Cytoplasm</location>
    </subcellularLocation>
</comment>
<dbReference type="Proteomes" id="UP000075882">
    <property type="component" value="Unassembled WGS sequence"/>
</dbReference>
<dbReference type="InterPro" id="IPR014352">
    <property type="entry name" value="FERM/acyl-CoA-bd_prot_sf"/>
</dbReference>
<dbReference type="InterPro" id="IPR057130">
    <property type="entry name" value="Myosin_VII_N"/>
</dbReference>
<dbReference type="PANTHER" id="PTHR22692">
    <property type="entry name" value="MYOSIN VII, XV"/>
    <property type="match status" value="1"/>
</dbReference>
<evidence type="ECO:0000259" key="14">
    <source>
        <dbReference type="PROSITE" id="PS50002"/>
    </source>
</evidence>
<dbReference type="GO" id="GO:0071944">
    <property type="term" value="C:cell periphery"/>
    <property type="evidence" value="ECO:0007669"/>
    <property type="project" value="UniProtKB-ARBA"/>
</dbReference>
<evidence type="ECO:0000256" key="3">
    <source>
        <dbReference type="ARBA" id="ARBA00022443"/>
    </source>
</evidence>
<keyword evidence="8 12" id="KW-0518">Myosin</keyword>
<dbReference type="FunFam" id="1.10.10.820:FF:000001">
    <property type="entry name" value="Myosin heavy chain"/>
    <property type="match status" value="1"/>
</dbReference>
<dbReference type="CDD" id="cd17093">
    <property type="entry name" value="FERM2_F1_Myosin-VII"/>
    <property type="match status" value="1"/>
</dbReference>
<dbReference type="Pfam" id="PF00612">
    <property type="entry name" value="IQ"/>
    <property type="match status" value="2"/>
</dbReference>
<name>A0A8W7PEG7_ANOCL</name>
<evidence type="ECO:0000313" key="18">
    <source>
        <dbReference type="EnsemblMetazoa" id="ACOM030055-PA.1"/>
    </source>
</evidence>
<dbReference type="Gene3D" id="1.20.80.10">
    <property type="match status" value="2"/>
</dbReference>
<dbReference type="Gene3D" id="1.25.40.530">
    <property type="entry name" value="MyTH4 domain"/>
    <property type="match status" value="3"/>
</dbReference>
<accession>A0A8W7PEG7</accession>
<dbReference type="InterPro" id="IPR001609">
    <property type="entry name" value="Myosin_head_motor_dom-like"/>
</dbReference>
<feature type="domain" description="FERM" evidence="15">
    <location>
        <begin position="1662"/>
        <end position="1968"/>
    </location>
</feature>
<dbReference type="GO" id="GO:0009888">
    <property type="term" value="P:tissue development"/>
    <property type="evidence" value="ECO:0007669"/>
    <property type="project" value="UniProtKB-ARBA"/>
</dbReference>
<evidence type="ECO:0000256" key="11">
    <source>
        <dbReference type="PROSITE-ProRule" id="PRU00192"/>
    </source>
</evidence>
<reference evidence="18" key="1">
    <citation type="submission" date="2022-08" db="UniProtKB">
        <authorList>
            <consortium name="EnsemblMetazoa"/>
        </authorList>
    </citation>
    <scope>IDENTIFICATION</scope>
</reference>
<feature type="domain" description="Myosin motor" evidence="17">
    <location>
        <begin position="64"/>
        <end position="735"/>
    </location>
</feature>
<feature type="region of interest" description="Actin-binding" evidence="12">
    <location>
        <begin position="612"/>
        <end position="634"/>
    </location>
</feature>
<dbReference type="SUPFAM" id="SSF50729">
    <property type="entry name" value="PH domain-like"/>
    <property type="match status" value="1"/>
</dbReference>
<evidence type="ECO:0000256" key="6">
    <source>
        <dbReference type="ARBA" id="ARBA00022741"/>
    </source>
</evidence>
<dbReference type="Gene3D" id="1.20.120.720">
    <property type="entry name" value="Myosin VI head, motor domain, U50 subdomain"/>
    <property type="match status" value="1"/>
</dbReference>
<dbReference type="CDD" id="cd01381">
    <property type="entry name" value="MYSc_Myo7"/>
    <property type="match status" value="1"/>
</dbReference>
<dbReference type="InterPro" id="IPR001452">
    <property type="entry name" value="SH3_domain"/>
</dbReference>
<dbReference type="PROSITE" id="PS51456">
    <property type="entry name" value="MYOSIN_MOTOR"/>
    <property type="match status" value="1"/>
</dbReference>
<dbReference type="InterPro" id="IPR041793">
    <property type="entry name" value="MyoVII_FERM_C1"/>
</dbReference>
<dbReference type="GO" id="GO:0005737">
    <property type="term" value="C:cytoplasm"/>
    <property type="evidence" value="ECO:0007669"/>
    <property type="project" value="UniProtKB-SubCell"/>
</dbReference>
<dbReference type="PROSITE" id="PS50096">
    <property type="entry name" value="IQ"/>
    <property type="match status" value="2"/>
</dbReference>
<dbReference type="SMART" id="SM00295">
    <property type="entry name" value="B41"/>
    <property type="match status" value="1"/>
</dbReference>
<dbReference type="InterPro" id="IPR051567">
    <property type="entry name" value="Unconventional_Myosin_ATPase"/>
</dbReference>
<proteinExistence type="inferred from homology"/>
<dbReference type="Gene3D" id="1.10.10.820">
    <property type="match status" value="1"/>
</dbReference>
<keyword evidence="3 11" id="KW-0728">SH3 domain</keyword>
<dbReference type="GO" id="GO:0016459">
    <property type="term" value="C:myosin complex"/>
    <property type="evidence" value="ECO:0007669"/>
    <property type="project" value="UniProtKB-KW"/>
</dbReference>
<dbReference type="InterPro" id="IPR011993">
    <property type="entry name" value="PH-like_dom_sf"/>
</dbReference>
<dbReference type="InterPro" id="IPR000857">
    <property type="entry name" value="MyTH4_dom"/>
</dbReference>
<evidence type="ECO:0000256" key="4">
    <source>
        <dbReference type="ARBA" id="ARBA00022490"/>
    </source>
</evidence>
<evidence type="ECO:0000256" key="7">
    <source>
        <dbReference type="ARBA" id="ARBA00022840"/>
    </source>
</evidence>
<dbReference type="VEuPathDB" id="VectorBase:ACON2_033583"/>
<keyword evidence="4" id="KW-0963">Cytoplasm</keyword>
<evidence type="ECO:0000259" key="16">
    <source>
        <dbReference type="PROSITE" id="PS51016"/>
    </source>
</evidence>
<dbReference type="CDD" id="cd13198">
    <property type="entry name" value="FERM_C1_MyoVII"/>
    <property type="match status" value="1"/>
</dbReference>
<dbReference type="SMART" id="SM00242">
    <property type="entry name" value="MYSc"/>
    <property type="match status" value="1"/>
</dbReference>
<sequence>MDTKEELGEWVWIQPKQKHEFELPYAGRVLRTHEGRTLVANDDGEEFWVKDAEIIKPMHVTSQKTVHDMITLGDLQEYAILRNLIVRYRQKQIYTYTGSMLVAINPYEILPIYTYAEINLYRDRKLGELPPHIFAIGDSAYQEMRREQRDQCIVISGESGAGKTESTKLILQYLAATSGKHSWIEQQIIESNPILEAFGNAKTMRNDNSSRFGKYIDVHFTAEGVIGGARIEQYLLEKSRIVRQNRGERNYHIFYSMLAGLSKDERKALDLEDAPKAYAYLTSGQTLLCEGRNDAKEFADVRSAMKVLAFDDEEIRSILRLLAAILHMGNVKYKATVVQNIDAVEISDTVNVGRVAVLLGVSKAQLLSALTRRTILAHGERVVSQLSKDQALEARDAFVKAIYGKLFITIVDKINRAIYKPSGRGKLSIGVLDIFGFEQFEVNSFEQLCINYANENLQQFFVKHIFKMEQAEYAREGINWTTIDFIDNQEILDMIGMKSLNLMSLIDEETRFPKGTDLTMLSKLHSTHGTKSVYVKPKYDKDAAFGIQHFAGVVFYRVDGFLEKNRDSFSADLKELVTKSTNDYLVALFGTDDSLDTTKRSITLSLQFRNSLDSLMRTLSSCHPYFIRCIKPNDIKRPKIIDKALCVRQLRYSGMMETAKIRKAGYAVRHTYREFVQRYRHLVAGIGPAHKVDCVQAAKDICAKVLVTIPDDYQFGMTKVFLKESHDYLLESERSRVYLHYVVLIQRALRKVLFWRYLHRYRQAAITIQKHWRARGYRAEYLIMRNGYRRLQSVIKSRTQTYAFGRLREAMVQLQAQCRGYLTRRNLRDRITYRARRMNEIIALQRTEELQFRKSGNARWQEDAEHNYWLRVDELNKEMAEPPPPPPAPPIMVVVQPQPSINVEEDNKIVDDVFGFLEGTTSPEPVPKRKPSLAVSKMRQYFEEKSRNKKIIPTKLLSRPGADQPEGTDQQQQQQTVSYREDLSDYNFSKFAATYFANNASYQFSKRKLKSSLLDLYSTADVISAQALWITILRFMGDMADAKYEDESDDSKLKPVMQRVTVTLGRNFAKTKDFQAFQETLSEHDRKMIHRTLKKKSKIPAELKSIVENTEEITDYQEFLNSRSNNLDKLHFIIGHGILNKNLRDEIYCQICKQLTNNPTATSHAKGWILLSLCIVRGLNLGELVSNSDKDLAMLAALQYYAEYGSEMSTKTLQERLKDFLPKSVLRAETTPRWMQMIESAFKKSRCVKEFLQRGVAKEDIVLFAKITWGMMFSRFFEAVQCSGPSLAATNVIIAVNWSGVYFVDEQEQVLVELSYPEVVHISCEEDGETEVGTLYIGTIQGEEFSFKTFDAKVVAELVNFLLDGLKKRSIYAIVVQSYKSDTTDDTVLTLLKGDLITLGQGFTGESLLAEEATWGYGESNGKSGYFPTESIYILPTILPPSGVVLNFYKKENAIKSKKHAGPIYNTIQRKKMHTLQQFASNHFRAPIAIVSSSTSITSVRRTTVEELWKHTRDPMKAPLLERLQNDRAKCDTAVMIFTLILKYMGDLPKSREPIDVAKIFTPAMSDDLLRDEVYCQMMRQLTENKIQISEERGWDLLWLATGVMLPSQPLQKELFLFLRTRKHPIAIDCLQRLQKTIKLGARKYPPYIVEVEAIRYRTVEIYHKVYFPDDTDEAFQIESSTKTRDLIQTITRRLELKSCEGFSLFIKVMDKVLSVPEDYFVFDFIYELLEWLRETHPSRTNDNRIQCEYQLFFMKKLWLAVVPGRDRNADEIFHFHQEMPKVLQGYYQLTKEQVVDLAAYIFWAQYEVSDLALLSKSFHDFLPVLIAKDAERLQKVDHWKRDIVAKIDSVKGITVSEAKLAFLKIMQQFPMFGSTFFVVNQATDQNLPAMLLIAINRTGFHLIDPHTKEVLQSYSYTELNFWSSGNTYFHVKFGSLMGSTKLLLETKQGYKMDELLASYIRHFKAQAQRN</sequence>
<dbReference type="Pfam" id="PF00784">
    <property type="entry name" value="MyTH4"/>
    <property type="match status" value="2"/>
</dbReference>
<dbReference type="PRINTS" id="PR00193">
    <property type="entry name" value="MYOSINHEAVY"/>
</dbReference>
<dbReference type="SUPFAM" id="SSF50044">
    <property type="entry name" value="SH3-domain"/>
    <property type="match status" value="1"/>
</dbReference>
<dbReference type="Gene3D" id="1.20.5.4820">
    <property type="match status" value="1"/>
</dbReference>
<dbReference type="InterPro" id="IPR019749">
    <property type="entry name" value="Band_41_domain"/>
</dbReference>
<keyword evidence="5" id="KW-0677">Repeat</keyword>
<dbReference type="Pfam" id="PF02174">
    <property type="entry name" value="IRS"/>
    <property type="match status" value="1"/>
</dbReference>
<dbReference type="PROSITE" id="PS51016">
    <property type="entry name" value="MYTH4"/>
    <property type="match status" value="2"/>
</dbReference>
<dbReference type="SUPFAM" id="SSF54236">
    <property type="entry name" value="Ubiquitin-like"/>
    <property type="match status" value="1"/>
</dbReference>
<dbReference type="Pfam" id="PF00063">
    <property type="entry name" value="Myosin_head"/>
    <property type="match status" value="1"/>
</dbReference>
<dbReference type="InterPro" id="IPR036961">
    <property type="entry name" value="Kinesin_motor_dom_sf"/>
</dbReference>
<dbReference type="Pfam" id="PF24123">
    <property type="entry name" value="Myosin_VII_N"/>
    <property type="match status" value="1"/>
</dbReference>
<dbReference type="PANTHER" id="PTHR22692:SF33">
    <property type="entry name" value="MYOSIN"/>
    <property type="match status" value="1"/>
</dbReference>
<evidence type="ECO:0000256" key="12">
    <source>
        <dbReference type="PROSITE-ProRule" id="PRU00782"/>
    </source>
</evidence>
<dbReference type="InterPro" id="IPR029071">
    <property type="entry name" value="Ubiquitin-like_domsf"/>
</dbReference>
<dbReference type="EnsemblMetazoa" id="ACOM030055-RA">
    <property type="protein sequence ID" value="ACOM030055-PA.1"/>
    <property type="gene ID" value="ACOM030055"/>
</dbReference>
<dbReference type="GO" id="GO:0003774">
    <property type="term" value="F:cytoskeletal motor activity"/>
    <property type="evidence" value="ECO:0007669"/>
    <property type="project" value="UniProtKB-UniRule"/>
</dbReference>
<dbReference type="InterPro" id="IPR027417">
    <property type="entry name" value="P-loop_NTPase"/>
</dbReference>
<dbReference type="GO" id="GO:0003779">
    <property type="term" value="F:actin binding"/>
    <property type="evidence" value="ECO:0007669"/>
    <property type="project" value="UniProtKB-KW"/>
</dbReference>
<evidence type="ECO:0000259" key="17">
    <source>
        <dbReference type="PROSITE" id="PS51456"/>
    </source>
</evidence>
<dbReference type="Gene3D" id="3.10.20.90">
    <property type="entry name" value="Phosphatidylinositol 3-kinase Catalytic Subunit, Chain A, domain 1"/>
    <property type="match status" value="1"/>
</dbReference>
<dbReference type="InterPro" id="IPR019748">
    <property type="entry name" value="FERM_central"/>
</dbReference>
<dbReference type="InterPro" id="IPR000048">
    <property type="entry name" value="IQ_motif_EF-hand-BS"/>
</dbReference>
<comment type="similarity">
    <text evidence="2 12">Belongs to the TRAFAC class myosin-kinesin ATPase superfamily. Myosin family.</text>
</comment>
<dbReference type="Pfam" id="PF21989">
    <property type="entry name" value="RA_2"/>
    <property type="match status" value="1"/>
</dbReference>
<evidence type="ECO:0000256" key="8">
    <source>
        <dbReference type="ARBA" id="ARBA00023123"/>
    </source>
</evidence>
<dbReference type="GO" id="GO:0009887">
    <property type="term" value="P:animal organ morphogenesis"/>
    <property type="evidence" value="ECO:0007669"/>
    <property type="project" value="UniProtKB-ARBA"/>
</dbReference>
<dbReference type="Gene3D" id="2.30.30.40">
    <property type="entry name" value="SH3 Domains"/>
    <property type="match status" value="1"/>
</dbReference>
<dbReference type="InterPro" id="IPR041794">
    <property type="entry name" value="MyoVII_FERM_C2"/>
</dbReference>
<keyword evidence="10 12" id="KW-0009">Actin-binding</keyword>
<dbReference type="CDD" id="cd13199">
    <property type="entry name" value="FERM_C2_MyoVII"/>
    <property type="match status" value="1"/>
</dbReference>
<dbReference type="InterPro" id="IPR036028">
    <property type="entry name" value="SH3-like_dom_sf"/>
</dbReference>
<dbReference type="InterPro" id="IPR038185">
    <property type="entry name" value="MyTH4_dom_sf"/>
</dbReference>
<dbReference type="InterPro" id="IPR002404">
    <property type="entry name" value="IRS_PTB"/>
</dbReference>
<feature type="region of interest" description="Disordered" evidence="13">
    <location>
        <begin position="952"/>
        <end position="975"/>
    </location>
</feature>
<dbReference type="SUPFAM" id="SSF47031">
    <property type="entry name" value="Second domain of FERM"/>
    <property type="match status" value="2"/>
</dbReference>
<evidence type="ECO:0000256" key="13">
    <source>
        <dbReference type="SAM" id="MobiDB-lite"/>
    </source>
</evidence>
<evidence type="ECO:0000256" key="10">
    <source>
        <dbReference type="ARBA" id="ARBA00023203"/>
    </source>
</evidence>
<dbReference type="Gene3D" id="2.30.29.30">
    <property type="entry name" value="Pleckstrin-homology domain (PH domain)/Phosphotyrosine-binding domain (PTB)"/>
    <property type="match status" value="2"/>
</dbReference>
<dbReference type="Pfam" id="PF21998">
    <property type="entry name" value="FERM_C1_MyoVII"/>
    <property type="match status" value="1"/>
</dbReference>
<dbReference type="SMART" id="SM00139">
    <property type="entry name" value="MyTH4"/>
    <property type="match status" value="2"/>
</dbReference>
<dbReference type="Pfam" id="PF00373">
    <property type="entry name" value="FERM_M"/>
    <property type="match status" value="1"/>
</dbReference>
<feature type="domain" description="MyTH4" evidence="16">
    <location>
        <begin position="1004"/>
        <end position="1241"/>
    </location>
</feature>
<dbReference type="Gene3D" id="1.20.58.530">
    <property type="match status" value="1"/>
</dbReference>
<protein>
    <submittedName>
        <fullName evidence="18">Uncharacterized protein</fullName>
    </submittedName>
</protein>
<dbReference type="GO" id="GO:0030182">
    <property type="term" value="P:neuron differentiation"/>
    <property type="evidence" value="ECO:0007669"/>
    <property type="project" value="UniProtKB-ARBA"/>
</dbReference>
<evidence type="ECO:0000256" key="9">
    <source>
        <dbReference type="ARBA" id="ARBA00023175"/>
    </source>
</evidence>
<feature type="domain" description="MyTH4" evidence="16">
    <location>
        <begin position="1511"/>
        <end position="1656"/>
    </location>
</feature>
<keyword evidence="9 12" id="KW-0505">Motor protein</keyword>
<dbReference type="GO" id="GO:0120025">
    <property type="term" value="C:plasma membrane bounded cell projection"/>
    <property type="evidence" value="ECO:0007669"/>
    <property type="project" value="UniProtKB-ARBA"/>
</dbReference>
<dbReference type="GO" id="GO:0005524">
    <property type="term" value="F:ATP binding"/>
    <property type="evidence" value="ECO:0007669"/>
    <property type="project" value="UniProtKB-UniRule"/>
</dbReference>
<dbReference type="InterPro" id="IPR035963">
    <property type="entry name" value="FERM_2"/>
</dbReference>
<evidence type="ECO:0000259" key="15">
    <source>
        <dbReference type="PROSITE" id="PS50057"/>
    </source>
</evidence>
<dbReference type="CDD" id="cd14473">
    <property type="entry name" value="FERM_B-lobe"/>
    <property type="match status" value="2"/>
</dbReference>
<organism evidence="18">
    <name type="scientific">Anopheles coluzzii</name>
    <name type="common">African malaria mosquito</name>
    <dbReference type="NCBI Taxonomy" id="1518534"/>
    <lineage>
        <taxon>Eukaryota</taxon>
        <taxon>Metazoa</taxon>
        <taxon>Ecdysozoa</taxon>
        <taxon>Arthropoda</taxon>
        <taxon>Hexapoda</taxon>
        <taxon>Insecta</taxon>
        <taxon>Pterygota</taxon>
        <taxon>Neoptera</taxon>
        <taxon>Endopterygota</taxon>
        <taxon>Diptera</taxon>
        <taxon>Nematocera</taxon>
        <taxon>Culicoidea</taxon>
        <taxon>Culicidae</taxon>
        <taxon>Anophelinae</taxon>
        <taxon>Anopheles</taxon>
    </lineage>
</organism>
<dbReference type="SUPFAM" id="SSF52540">
    <property type="entry name" value="P-loop containing nucleoside triphosphate hydrolases"/>
    <property type="match status" value="1"/>
</dbReference>
<dbReference type="PROSITE" id="PS50057">
    <property type="entry name" value="FERM_3"/>
    <property type="match status" value="1"/>
</dbReference>
<keyword evidence="7 12" id="KW-0067">ATP-binding</keyword>
<evidence type="ECO:0000256" key="5">
    <source>
        <dbReference type="ARBA" id="ARBA00022737"/>
    </source>
</evidence>
<feature type="domain" description="SH3" evidence="14">
    <location>
        <begin position="1368"/>
        <end position="1437"/>
    </location>
</feature>
<evidence type="ECO:0000256" key="1">
    <source>
        <dbReference type="ARBA" id="ARBA00004496"/>
    </source>
</evidence>